<dbReference type="NCBIfam" id="TIGR00758">
    <property type="entry name" value="UDG_fam4"/>
    <property type="match status" value="1"/>
</dbReference>
<accession>A0A558A7G9</accession>
<gene>
    <name evidence="11" type="ORF">FNH06_21440</name>
</gene>
<dbReference type="InterPro" id="IPR005122">
    <property type="entry name" value="Uracil-DNA_glycosylase-like"/>
</dbReference>
<evidence type="ECO:0000256" key="1">
    <source>
        <dbReference type="ARBA" id="ARBA00006521"/>
    </source>
</evidence>
<dbReference type="GO" id="GO:0046872">
    <property type="term" value="F:metal ion binding"/>
    <property type="evidence" value="ECO:0007669"/>
    <property type="project" value="UniProtKB-KW"/>
</dbReference>
<dbReference type="SMART" id="SM00986">
    <property type="entry name" value="UDG"/>
    <property type="match status" value="1"/>
</dbReference>
<dbReference type="EMBL" id="VJZA01000038">
    <property type="protein sequence ID" value="TVT20201.1"/>
    <property type="molecule type" value="Genomic_DNA"/>
</dbReference>
<dbReference type="InterPro" id="IPR036895">
    <property type="entry name" value="Uracil-DNA_glycosylase-like_sf"/>
</dbReference>
<evidence type="ECO:0000313" key="11">
    <source>
        <dbReference type="EMBL" id="TVT20201.1"/>
    </source>
</evidence>
<dbReference type="Gene3D" id="3.40.470.10">
    <property type="entry name" value="Uracil-DNA glycosylase-like domain"/>
    <property type="match status" value="1"/>
</dbReference>
<evidence type="ECO:0000259" key="10">
    <source>
        <dbReference type="SMART" id="SM00986"/>
    </source>
</evidence>
<dbReference type="Proteomes" id="UP000318578">
    <property type="component" value="Unassembled WGS sequence"/>
</dbReference>
<comment type="caution">
    <text evidence="11">The sequence shown here is derived from an EMBL/GenBank/DDBJ whole genome shotgun (WGS) entry which is preliminary data.</text>
</comment>
<keyword evidence="8" id="KW-0411">Iron-sulfur</keyword>
<evidence type="ECO:0000256" key="7">
    <source>
        <dbReference type="ARBA" id="ARBA00023004"/>
    </source>
</evidence>
<evidence type="ECO:0000256" key="2">
    <source>
        <dbReference type="ARBA" id="ARBA00019403"/>
    </source>
</evidence>
<dbReference type="InterPro" id="IPR005273">
    <property type="entry name" value="Ura-DNA_glyco_family4"/>
</dbReference>
<evidence type="ECO:0000256" key="4">
    <source>
        <dbReference type="ARBA" id="ARBA00022723"/>
    </source>
</evidence>
<dbReference type="RefSeq" id="WP_144641616.1">
    <property type="nucleotide sequence ID" value="NZ_BNAX01000006.1"/>
</dbReference>
<proteinExistence type="inferred from homology"/>
<dbReference type="GO" id="GO:0006281">
    <property type="term" value="P:DNA repair"/>
    <property type="evidence" value="ECO:0007669"/>
    <property type="project" value="UniProtKB-KW"/>
</dbReference>
<feature type="domain" description="Uracil-DNA glycosylase-like" evidence="10">
    <location>
        <begin position="44"/>
        <end position="208"/>
    </location>
</feature>
<evidence type="ECO:0000256" key="9">
    <source>
        <dbReference type="ARBA" id="ARBA00023204"/>
    </source>
</evidence>
<evidence type="ECO:0000313" key="12">
    <source>
        <dbReference type="Proteomes" id="UP000318578"/>
    </source>
</evidence>
<dbReference type="GO" id="GO:0097506">
    <property type="term" value="F:deaminated base DNA N-glycosylase activity"/>
    <property type="evidence" value="ECO:0007669"/>
    <property type="project" value="UniProtKB-ARBA"/>
</dbReference>
<dbReference type="PANTHER" id="PTHR33693:SF9">
    <property type="entry name" value="TYPE-4 URACIL-DNA GLYCOSYLASE"/>
    <property type="match status" value="1"/>
</dbReference>
<keyword evidence="4" id="KW-0479">Metal-binding</keyword>
<name>A0A558A7G9_9PSEU</name>
<keyword evidence="12" id="KW-1185">Reference proteome</keyword>
<dbReference type="OrthoDB" id="5290748at2"/>
<evidence type="ECO:0000256" key="3">
    <source>
        <dbReference type="ARBA" id="ARBA00022485"/>
    </source>
</evidence>
<sequence length="214" mass="23227">MAGTRVKRDASEFVPDSTELSRLREASRSCRGCDLYQDATQTVFGGGPKRAKVLMLGEQPGDREDREGEPFVGPAGKLLDRALVEAGIDRGEVYVTNAVKHFKFTRSERGKQRIHKKPSRGEIVACRPWLVAELNAVRPRLVVLLGATAASALMGPSFKVTEHRGTLVEAPEEFGGHPEQILSTVHPSSVLRAPDRDSAYAALVADLKAAPAML</sequence>
<dbReference type="InterPro" id="IPR051536">
    <property type="entry name" value="UDG_Type-4/5"/>
</dbReference>
<dbReference type="AlphaFoldDB" id="A0A558A7G9"/>
<evidence type="ECO:0000256" key="6">
    <source>
        <dbReference type="ARBA" id="ARBA00022801"/>
    </source>
</evidence>
<keyword evidence="3" id="KW-0004">4Fe-4S</keyword>
<organism evidence="11 12">
    <name type="scientific">Amycolatopsis acidiphila</name>
    <dbReference type="NCBI Taxonomy" id="715473"/>
    <lineage>
        <taxon>Bacteria</taxon>
        <taxon>Bacillati</taxon>
        <taxon>Actinomycetota</taxon>
        <taxon>Actinomycetes</taxon>
        <taxon>Pseudonocardiales</taxon>
        <taxon>Pseudonocardiaceae</taxon>
        <taxon>Amycolatopsis</taxon>
    </lineage>
</organism>
<evidence type="ECO:0000256" key="8">
    <source>
        <dbReference type="ARBA" id="ARBA00023014"/>
    </source>
</evidence>
<dbReference type="SMART" id="SM00987">
    <property type="entry name" value="UreE_C"/>
    <property type="match status" value="1"/>
</dbReference>
<keyword evidence="6" id="KW-0378">Hydrolase</keyword>
<protein>
    <recommendedName>
        <fullName evidence="2">Type-4 uracil-DNA glycosylase</fullName>
    </recommendedName>
</protein>
<keyword evidence="5" id="KW-0227">DNA damage</keyword>
<dbReference type="CDD" id="cd10030">
    <property type="entry name" value="UDG-F4_TTUDGA_SPO1dp_like"/>
    <property type="match status" value="1"/>
</dbReference>
<dbReference type="NCBIfam" id="TIGR03914">
    <property type="entry name" value="UDG_fam_dom"/>
    <property type="match status" value="1"/>
</dbReference>
<dbReference type="Pfam" id="PF03167">
    <property type="entry name" value="UDG"/>
    <property type="match status" value="1"/>
</dbReference>
<keyword evidence="9" id="KW-0234">DNA repair</keyword>
<reference evidence="11 12" key="1">
    <citation type="submission" date="2019-07" db="EMBL/GenBank/DDBJ databases">
        <title>New species of Amycolatopsis and Streptomyces.</title>
        <authorList>
            <person name="Duangmal K."/>
            <person name="Teo W.F.A."/>
            <person name="Lipun K."/>
        </authorList>
    </citation>
    <scope>NUCLEOTIDE SEQUENCE [LARGE SCALE GENOMIC DNA]</scope>
    <source>
        <strain evidence="11 12">JCM 30562</strain>
    </source>
</reference>
<dbReference type="GO" id="GO:0051539">
    <property type="term" value="F:4 iron, 4 sulfur cluster binding"/>
    <property type="evidence" value="ECO:0007669"/>
    <property type="project" value="UniProtKB-KW"/>
</dbReference>
<comment type="similarity">
    <text evidence="1">Belongs to the uracil-DNA glycosylase (UDG) superfamily. Type 4 (UDGa) family.</text>
</comment>
<evidence type="ECO:0000256" key="5">
    <source>
        <dbReference type="ARBA" id="ARBA00022763"/>
    </source>
</evidence>
<dbReference type="SUPFAM" id="SSF52141">
    <property type="entry name" value="Uracil-DNA glycosylase-like"/>
    <property type="match status" value="1"/>
</dbReference>
<keyword evidence="7" id="KW-0408">Iron</keyword>
<dbReference type="PANTHER" id="PTHR33693">
    <property type="entry name" value="TYPE-5 URACIL-DNA GLYCOSYLASE"/>
    <property type="match status" value="1"/>
</dbReference>